<dbReference type="RefSeq" id="WP_167456171.1">
    <property type="nucleotide sequence ID" value="NZ_QGTL01000002.1"/>
</dbReference>
<evidence type="ECO:0000313" key="3">
    <source>
        <dbReference type="Proteomes" id="UP000246410"/>
    </source>
</evidence>
<sequence length="441" mass="45787">MTTATASARAVTTGETTAVELAEGAISRARQLDSSSVLITLTAERALRQAEASDRRAGRGVRRGMLDGVPIVWKDLFDIQGTVTTLGSASHLYDEPAAVDSPLVRRAHDSGLVTLGKSTLSEFAFSGLGINPRFGTPANPLDPAVVPGGSSSGSAVAVANGLVPLAVGTDTSGSVRVPAALCGIVGFRASPGRYGPHDFAPLSPTLDSVGLFATTVADIAALDSVLLPAGSPRFRPAPRPRFVVPAGEWSEDLAPPVAAAFTAAVARLRAAGAEIETRVLPSLRTAQHLMDAHGTIVGAEAYRLHGHRLSSTLPIDEATRRRLAANADTPDTITPVYTAMPDLRTAFAADLAGAILLCPTVRHPPPRPAALHADPTHYDTANATLLRTTMLLSYLATCGISLPTPHPHTAVLLSLPPTTDPVLLATAEWTERALGTPHPVP</sequence>
<keyword evidence="2" id="KW-0808">Transferase</keyword>
<protein>
    <submittedName>
        <fullName evidence="2">Aspartyl-tRNA(Asn)/glutamyl-tRNA(Gln) amidotransferase subunit A</fullName>
    </submittedName>
</protein>
<accession>A0A317NVI6</accession>
<dbReference type="PANTHER" id="PTHR11895:SF176">
    <property type="entry name" value="AMIDASE AMID-RELATED"/>
    <property type="match status" value="1"/>
</dbReference>
<proteinExistence type="predicted"/>
<dbReference type="PANTHER" id="PTHR11895">
    <property type="entry name" value="TRANSAMIDASE"/>
    <property type="match status" value="1"/>
</dbReference>
<evidence type="ECO:0000259" key="1">
    <source>
        <dbReference type="Pfam" id="PF01425"/>
    </source>
</evidence>
<gene>
    <name evidence="2" type="ORF">DFR69_102382</name>
</gene>
<dbReference type="SUPFAM" id="SSF75304">
    <property type="entry name" value="Amidase signature (AS) enzymes"/>
    <property type="match status" value="1"/>
</dbReference>
<dbReference type="Gene3D" id="3.90.1300.10">
    <property type="entry name" value="Amidase signature (AS) domain"/>
    <property type="match status" value="1"/>
</dbReference>
<name>A0A317NVI6_9NOCA</name>
<comment type="caution">
    <text evidence="2">The sequence shown here is derived from an EMBL/GenBank/DDBJ whole genome shotgun (WGS) entry which is preliminary data.</text>
</comment>
<feature type="domain" description="Amidase" evidence="1">
    <location>
        <begin position="21"/>
        <end position="403"/>
    </location>
</feature>
<dbReference type="EMBL" id="QGTL01000002">
    <property type="protein sequence ID" value="PWV79319.1"/>
    <property type="molecule type" value="Genomic_DNA"/>
</dbReference>
<dbReference type="InterPro" id="IPR023631">
    <property type="entry name" value="Amidase_dom"/>
</dbReference>
<reference evidence="2 3" key="1">
    <citation type="submission" date="2018-05" db="EMBL/GenBank/DDBJ databases">
        <title>Genomic Encyclopedia of Type Strains, Phase IV (KMG-IV): sequencing the most valuable type-strain genomes for metagenomic binning, comparative biology and taxonomic classification.</title>
        <authorList>
            <person name="Goeker M."/>
        </authorList>
    </citation>
    <scope>NUCLEOTIDE SEQUENCE [LARGE SCALE GENOMIC DNA]</scope>
    <source>
        <strain evidence="2 3">DSM 44717</strain>
    </source>
</reference>
<dbReference type="InterPro" id="IPR000120">
    <property type="entry name" value="Amidase"/>
</dbReference>
<dbReference type="AlphaFoldDB" id="A0A317NVI6"/>
<dbReference type="Proteomes" id="UP000246410">
    <property type="component" value="Unassembled WGS sequence"/>
</dbReference>
<dbReference type="GO" id="GO:0016740">
    <property type="term" value="F:transferase activity"/>
    <property type="evidence" value="ECO:0007669"/>
    <property type="project" value="UniProtKB-KW"/>
</dbReference>
<dbReference type="InterPro" id="IPR036928">
    <property type="entry name" value="AS_sf"/>
</dbReference>
<dbReference type="Pfam" id="PF01425">
    <property type="entry name" value="Amidase"/>
    <property type="match status" value="1"/>
</dbReference>
<organism evidence="2 3">
    <name type="scientific">Nocardia neocaledoniensis</name>
    <dbReference type="NCBI Taxonomy" id="236511"/>
    <lineage>
        <taxon>Bacteria</taxon>
        <taxon>Bacillati</taxon>
        <taxon>Actinomycetota</taxon>
        <taxon>Actinomycetes</taxon>
        <taxon>Mycobacteriales</taxon>
        <taxon>Nocardiaceae</taxon>
        <taxon>Nocardia</taxon>
    </lineage>
</organism>
<keyword evidence="3" id="KW-1185">Reference proteome</keyword>
<evidence type="ECO:0000313" key="2">
    <source>
        <dbReference type="EMBL" id="PWV79319.1"/>
    </source>
</evidence>